<evidence type="ECO:0000256" key="1">
    <source>
        <dbReference type="SAM" id="MobiDB-lite"/>
    </source>
</evidence>
<reference evidence="2 3" key="1">
    <citation type="journal article" date="2019" name="Nat. Ecol. Evol.">
        <title>Megaphylogeny resolves global patterns of mushroom evolution.</title>
        <authorList>
            <person name="Varga T."/>
            <person name="Krizsan K."/>
            <person name="Foldi C."/>
            <person name="Dima B."/>
            <person name="Sanchez-Garcia M."/>
            <person name="Sanchez-Ramirez S."/>
            <person name="Szollosi G.J."/>
            <person name="Szarkandi J.G."/>
            <person name="Papp V."/>
            <person name="Albert L."/>
            <person name="Andreopoulos W."/>
            <person name="Angelini C."/>
            <person name="Antonin V."/>
            <person name="Barry K.W."/>
            <person name="Bougher N.L."/>
            <person name="Buchanan P."/>
            <person name="Buyck B."/>
            <person name="Bense V."/>
            <person name="Catcheside P."/>
            <person name="Chovatia M."/>
            <person name="Cooper J."/>
            <person name="Damon W."/>
            <person name="Desjardin D."/>
            <person name="Finy P."/>
            <person name="Geml J."/>
            <person name="Haridas S."/>
            <person name="Hughes K."/>
            <person name="Justo A."/>
            <person name="Karasinski D."/>
            <person name="Kautmanova I."/>
            <person name="Kiss B."/>
            <person name="Kocsube S."/>
            <person name="Kotiranta H."/>
            <person name="LaButti K.M."/>
            <person name="Lechner B.E."/>
            <person name="Liimatainen K."/>
            <person name="Lipzen A."/>
            <person name="Lukacs Z."/>
            <person name="Mihaltcheva S."/>
            <person name="Morgado L.N."/>
            <person name="Niskanen T."/>
            <person name="Noordeloos M.E."/>
            <person name="Ohm R.A."/>
            <person name="Ortiz-Santana B."/>
            <person name="Ovrebo C."/>
            <person name="Racz N."/>
            <person name="Riley R."/>
            <person name="Savchenko A."/>
            <person name="Shiryaev A."/>
            <person name="Soop K."/>
            <person name="Spirin V."/>
            <person name="Szebenyi C."/>
            <person name="Tomsovsky M."/>
            <person name="Tulloss R.E."/>
            <person name="Uehling J."/>
            <person name="Grigoriev I.V."/>
            <person name="Vagvolgyi C."/>
            <person name="Papp T."/>
            <person name="Martin F.M."/>
            <person name="Miettinen O."/>
            <person name="Hibbett D.S."/>
            <person name="Nagy L.G."/>
        </authorList>
    </citation>
    <scope>NUCLEOTIDE SEQUENCE [LARGE SCALE GENOMIC DNA]</scope>
    <source>
        <strain evidence="2 3">OMC1185</strain>
    </source>
</reference>
<proteinExistence type="predicted"/>
<dbReference type="AlphaFoldDB" id="A0A5C3MWE7"/>
<name>A0A5C3MWE7_9AGAM</name>
<evidence type="ECO:0000313" key="2">
    <source>
        <dbReference type="EMBL" id="TFK49500.1"/>
    </source>
</evidence>
<keyword evidence="3" id="KW-1185">Reference proteome</keyword>
<feature type="compositionally biased region" description="Polar residues" evidence="1">
    <location>
        <begin position="25"/>
        <end position="37"/>
    </location>
</feature>
<sequence length="313" mass="34264">MDDPDPELEGSRVTIMRAQPMPHASQPSTSVPSSTGYTEPYLISQSPLHLSPGPSRTPLPHSNTRIPLAASSAHAPDTSIAGASPRFLPSTHAPCAGLATFAPSRYLVVMLSFFRKDVQVLFNSLGMGEAWTACVAEYERFEEISPFFLHTEDGYERYRLWWGGLNRNREVGSEISGDVNLASISVPGYNGIILCLVALSWWAARLTYLPPPSTQDPVPPAAEDTQEYGKAYEEALRESSLSSRTGRQEVCDLLRFHVQDLHRVLTALCCAGPAPRLVEFIGQQTPRLMPGQHAPAGRKRAGDAPEGKGKRRK</sequence>
<protein>
    <submittedName>
        <fullName evidence="2">Uncharacterized protein</fullName>
    </submittedName>
</protein>
<evidence type="ECO:0000313" key="3">
    <source>
        <dbReference type="Proteomes" id="UP000305948"/>
    </source>
</evidence>
<dbReference type="Proteomes" id="UP000305948">
    <property type="component" value="Unassembled WGS sequence"/>
</dbReference>
<dbReference type="EMBL" id="ML213515">
    <property type="protein sequence ID" value="TFK49500.1"/>
    <property type="molecule type" value="Genomic_DNA"/>
</dbReference>
<gene>
    <name evidence="2" type="ORF">OE88DRAFT_1736523</name>
</gene>
<accession>A0A5C3MWE7</accession>
<feature type="region of interest" description="Disordered" evidence="1">
    <location>
        <begin position="287"/>
        <end position="313"/>
    </location>
</feature>
<feature type="region of interest" description="Disordered" evidence="1">
    <location>
        <begin position="1"/>
        <end position="37"/>
    </location>
</feature>
<organism evidence="2 3">
    <name type="scientific">Heliocybe sulcata</name>
    <dbReference type="NCBI Taxonomy" id="5364"/>
    <lineage>
        <taxon>Eukaryota</taxon>
        <taxon>Fungi</taxon>
        <taxon>Dikarya</taxon>
        <taxon>Basidiomycota</taxon>
        <taxon>Agaricomycotina</taxon>
        <taxon>Agaricomycetes</taxon>
        <taxon>Gloeophyllales</taxon>
        <taxon>Gloeophyllaceae</taxon>
        <taxon>Heliocybe</taxon>
    </lineage>
</organism>
<feature type="compositionally biased region" description="Basic and acidic residues" evidence="1">
    <location>
        <begin position="300"/>
        <end position="313"/>
    </location>
</feature>